<name>A0A9R1TMX8_9HYME</name>
<gene>
    <name evidence="3" type="primary">LOC105273175</name>
</gene>
<dbReference type="GO" id="GO:0005783">
    <property type="term" value="C:endoplasmic reticulum"/>
    <property type="evidence" value="ECO:0007669"/>
    <property type="project" value="TreeGrafter"/>
</dbReference>
<organism evidence="2 3">
    <name type="scientific">Fopius arisanus</name>
    <dbReference type="NCBI Taxonomy" id="64838"/>
    <lineage>
        <taxon>Eukaryota</taxon>
        <taxon>Metazoa</taxon>
        <taxon>Ecdysozoa</taxon>
        <taxon>Arthropoda</taxon>
        <taxon>Hexapoda</taxon>
        <taxon>Insecta</taxon>
        <taxon>Pterygota</taxon>
        <taxon>Neoptera</taxon>
        <taxon>Endopterygota</taxon>
        <taxon>Hymenoptera</taxon>
        <taxon>Apocrita</taxon>
        <taxon>Ichneumonoidea</taxon>
        <taxon>Braconidae</taxon>
        <taxon>Opiinae</taxon>
        <taxon>Fopius</taxon>
    </lineage>
</organism>
<sequence length="169" mass="19521">MRQYLKYFWSTGIIGIAEQVIETLLVHGVEYEFDYGFGNSYKWRNLSGGFEEAKKSGKPIFLIIHKPKCPACIKLKDKFSRSVKLIDISQHFVMINVENSSELIKSDEFSPDGKYVPRILFFTSAGDFIKTAYNRHPDADPEHRYFYSSPVQIIQVMQQVIDNSGRNPQ</sequence>
<dbReference type="SUPFAM" id="SSF52833">
    <property type="entry name" value="Thioredoxin-like"/>
    <property type="match status" value="1"/>
</dbReference>
<dbReference type="GeneID" id="105273175"/>
<dbReference type="RefSeq" id="XP_011313759.1">
    <property type="nucleotide sequence ID" value="XM_011315457.1"/>
</dbReference>
<dbReference type="PANTHER" id="PTHR15337:SF11">
    <property type="entry name" value="THIOREDOXIN DOMAIN-CONTAINING PROTEIN"/>
    <property type="match status" value="1"/>
</dbReference>
<dbReference type="Pfam" id="PF13899">
    <property type="entry name" value="Thioredoxin_7"/>
    <property type="match status" value="1"/>
</dbReference>
<protein>
    <submittedName>
        <fullName evidence="3">Thioredoxin domain-containing protein 12-like</fullName>
    </submittedName>
</protein>
<evidence type="ECO:0000256" key="1">
    <source>
        <dbReference type="ARBA" id="ARBA00022729"/>
    </source>
</evidence>
<proteinExistence type="predicted"/>
<reference evidence="3" key="1">
    <citation type="submission" date="2025-08" db="UniProtKB">
        <authorList>
            <consortium name="RefSeq"/>
        </authorList>
    </citation>
    <scope>IDENTIFICATION</scope>
    <source>
        <strain evidence="3">USDA-PBARC FA_bdor</strain>
        <tissue evidence="3">Whole organism</tissue>
    </source>
</reference>
<dbReference type="Gene3D" id="3.40.30.10">
    <property type="entry name" value="Glutaredoxin"/>
    <property type="match status" value="1"/>
</dbReference>
<keyword evidence="2" id="KW-1185">Reference proteome</keyword>
<evidence type="ECO:0000313" key="2">
    <source>
        <dbReference type="Proteomes" id="UP000694866"/>
    </source>
</evidence>
<dbReference type="Proteomes" id="UP000694866">
    <property type="component" value="Unplaced"/>
</dbReference>
<dbReference type="InterPro" id="IPR051099">
    <property type="entry name" value="AGR/TXD"/>
</dbReference>
<dbReference type="OrthoDB" id="262308at2759"/>
<dbReference type="PANTHER" id="PTHR15337">
    <property type="entry name" value="ANTERIOR GRADIENT PROTEIN-RELATED"/>
    <property type="match status" value="1"/>
</dbReference>
<accession>A0A9R1TMX8</accession>
<keyword evidence="1" id="KW-0732">Signal</keyword>
<dbReference type="InterPro" id="IPR036249">
    <property type="entry name" value="Thioredoxin-like_sf"/>
</dbReference>
<dbReference type="AlphaFoldDB" id="A0A9R1TMX8"/>
<evidence type="ECO:0000313" key="3">
    <source>
        <dbReference type="RefSeq" id="XP_011313759.1"/>
    </source>
</evidence>
<dbReference type="KEGG" id="fas:105273175"/>